<keyword evidence="1" id="KW-0489">Methyltransferase</keyword>
<dbReference type="CDD" id="cd02440">
    <property type="entry name" value="AdoMet_MTases"/>
    <property type="match status" value="1"/>
</dbReference>
<name>A0A371NFV1_9EURY</name>
<proteinExistence type="predicted"/>
<gene>
    <name evidence="1" type="ORF">C7452_0797</name>
</gene>
<evidence type="ECO:0000313" key="1">
    <source>
        <dbReference type="EMBL" id="REE28776.1"/>
    </source>
</evidence>
<dbReference type="SUPFAM" id="SSF53335">
    <property type="entry name" value="S-adenosyl-L-methionine-dependent methyltransferases"/>
    <property type="match status" value="1"/>
</dbReference>
<dbReference type="Pfam" id="PF13578">
    <property type="entry name" value="Methyltransf_24"/>
    <property type="match status" value="1"/>
</dbReference>
<protein>
    <submittedName>
        <fullName evidence="1">Methyltransferase family protein</fullName>
    </submittedName>
</protein>
<accession>A0A371NFV1</accession>
<dbReference type="Gene3D" id="3.40.50.150">
    <property type="entry name" value="Vaccinia Virus protein VP39"/>
    <property type="match status" value="1"/>
</dbReference>
<dbReference type="AlphaFoldDB" id="A0A371NFV1"/>
<keyword evidence="2" id="KW-1185">Reference proteome</keyword>
<keyword evidence="1" id="KW-0808">Transferase</keyword>
<dbReference type="EMBL" id="QREL01000001">
    <property type="protein sequence ID" value="REE28776.1"/>
    <property type="molecule type" value="Genomic_DNA"/>
</dbReference>
<dbReference type="GO" id="GO:0008168">
    <property type="term" value="F:methyltransferase activity"/>
    <property type="evidence" value="ECO:0007669"/>
    <property type="project" value="UniProtKB-KW"/>
</dbReference>
<dbReference type="RefSeq" id="WP_010876217.1">
    <property type="nucleotide sequence ID" value="NZ_QREL01000001.1"/>
</dbReference>
<dbReference type="GeneID" id="82297036"/>
<dbReference type="Proteomes" id="UP000256864">
    <property type="component" value="Unassembled WGS sequence"/>
</dbReference>
<dbReference type="InterPro" id="IPR029063">
    <property type="entry name" value="SAM-dependent_MTases_sf"/>
</dbReference>
<reference evidence="1 2" key="1">
    <citation type="submission" date="2018-07" db="EMBL/GenBank/DDBJ databases">
        <title>Genomic Encyclopedia of Type Strains, Phase IV (KMG-IV): sequencing the most valuable type-strain genomes for metagenomic binning, comparative biology and taxonomic classification.</title>
        <authorList>
            <person name="Goeker M."/>
        </authorList>
    </citation>
    <scope>NUCLEOTIDE SEQUENCE [LARGE SCALE GENOMIC DNA]</scope>
    <source>
        <strain evidence="1 2">DSM 7466</strain>
    </source>
</reference>
<evidence type="ECO:0000313" key="2">
    <source>
        <dbReference type="Proteomes" id="UP000256864"/>
    </source>
</evidence>
<sequence>MIRIVYDINIYREVLREVLEPSHTVVELGCHVGNSTRIISDLVPEGRVVAVDNSPEAVEVMESLSRERDNVEFISGDVRLHETLEKVCTMIDSCDVLSVDLGGGYHPDTTFKVYFIWSSTLKPGVSIIRNRGLLDFVCSSITEESFTSRYGWLESSGDAGIPPRLREFKLWSSKIYKEGAHDRQKD</sequence>
<dbReference type="SMR" id="A0A371NFV1"/>
<dbReference type="GO" id="GO:0032259">
    <property type="term" value="P:methylation"/>
    <property type="evidence" value="ECO:0007669"/>
    <property type="project" value="UniProtKB-KW"/>
</dbReference>
<comment type="caution">
    <text evidence="1">The sequence shown here is derived from an EMBL/GenBank/DDBJ whole genome shotgun (WGS) entry which is preliminary data.</text>
</comment>
<organism evidence="1 2">
    <name type="scientific">Methanothermobacter defluvii</name>
    <dbReference type="NCBI Taxonomy" id="49339"/>
    <lineage>
        <taxon>Archaea</taxon>
        <taxon>Methanobacteriati</taxon>
        <taxon>Methanobacteriota</taxon>
        <taxon>Methanomada group</taxon>
        <taxon>Methanobacteria</taxon>
        <taxon>Methanobacteriales</taxon>
        <taxon>Methanobacteriaceae</taxon>
        <taxon>Methanothermobacter</taxon>
    </lineage>
</organism>